<dbReference type="AlphaFoldDB" id="A0A7J7LT41"/>
<evidence type="ECO:0000256" key="1">
    <source>
        <dbReference type="ARBA" id="ARBA00022723"/>
    </source>
</evidence>
<protein>
    <recommendedName>
        <fullName evidence="3">Alcohol dehydrogenase-like C-terminal domain-containing protein</fullName>
    </recommendedName>
</protein>
<evidence type="ECO:0000313" key="4">
    <source>
        <dbReference type="EMBL" id="KAF6145690.1"/>
    </source>
</evidence>
<dbReference type="Pfam" id="PF00107">
    <property type="entry name" value="ADH_zinc_N"/>
    <property type="match status" value="1"/>
</dbReference>
<evidence type="ECO:0000256" key="2">
    <source>
        <dbReference type="ARBA" id="ARBA00022833"/>
    </source>
</evidence>
<dbReference type="OrthoDB" id="417550at2759"/>
<evidence type="ECO:0000259" key="3">
    <source>
        <dbReference type="Pfam" id="PF00107"/>
    </source>
</evidence>
<gene>
    <name evidence="4" type="ORF">GIB67_028911</name>
</gene>
<proteinExistence type="predicted"/>
<dbReference type="GO" id="GO:0005829">
    <property type="term" value="C:cytosol"/>
    <property type="evidence" value="ECO:0007669"/>
    <property type="project" value="TreeGrafter"/>
</dbReference>
<dbReference type="Proteomes" id="UP000541444">
    <property type="component" value="Unassembled WGS sequence"/>
</dbReference>
<organism evidence="4 5">
    <name type="scientific">Kingdonia uniflora</name>
    <dbReference type="NCBI Taxonomy" id="39325"/>
    <lineage>
        <taxon>Eukaryota</taxon>
        <taxon>Viridiplantae</taxon>
        <taxon>Streptophyta</taxon>
        <taxon>Embryophyta</taxon>
        <taxon>Tracheophyta</taxon>
        <taxon>Spermatophyta</taxon>
        <taxon>Magnoliopsida</taxon>
        <taxon>Ranunculales</taxon>
        <taxon>Circaeasteraceae</taxon>
        <taxon>Kingdonia</taxon>
    </lineage>
</organism>
<dbReference type="Gene3D" id="3.40.50.720">
    <property type="entry name" value="NAD(P)-binding Rossmann-like Domain"/>
    <property type="match status" value="1"/>
</dbReference>
<dbReference type="EMBL" id="JACGCM010002037">
    <property type="protein sequence ID" value="KAF6145690.1"/>
    <property type="molecule type" value="Genomic_DNA"/>
</dbReference>
<dbReference type="InterPro" id="IPR036291">
    <property type="entry name" value="NAD(P)-bd_dom_sf"/>
</dbReference>
<dbReference type="PANTHER" id="PTHR43880:SF26">
    <property type="entry name" value="ALCOHOL DEHYDROGENASE CLASS-P"/>
    <property type="match status" value="1"/>
</dbReference>
<keyword evidence="2" id="KW-0862">Zinc</keyword>
<dbReference type="GO" id="GO:0051903">
    <property type="term" value="F:S-(hydroxymethyl)glutathione dehydrogenase [NAD(P)+] activity"/>
    <property type="evidence" value="ECO:0007669"/>
    <property type="project" value="TreeGrafter"/>
</dbReference>
<reference evidence="4 5" key="1">
    <citation type="journal article" date="2020" name="IScience">
        <title>Genome Sequencing of the Endangered Kingdonia uniflora (Circaeasteraceae, Ranunculales) Reveals Potential Mechanisms of Evolutionary Specialization.</title>
        <authorList>
            <person name="Sun Y."/>
            <person name="Deng T."/>
            <person name="Zhang A."/>
            <person name="Moore M.J."/>
            <person name="Landis J.B."/>
            <person name="Lin N."/>
            <person name="Zhang H."/>
            <person name="Zhang X."/>
            <person name="Huang J."/>
            <person name="Zhang X."/>
            <person name="Sun H."/>
            <person name="Wang H."/>
        </authorList>
    </citation>
    <scope>NUCLEOTIDE SEQUENCE [LARGE SCALE GENOMIC DNA]</scope>
    <source>
        <strain evidence="4">TB1705</strain>
        <tissue evidence="4">Leaf</tissue>
    </source>
</reference>
<dbReference type="Gene3D" id="3.90.180.10">
    <property type="entry name" value="Medium-chain alcohol dehydrogenases, catalytic domain"/>
    <property type="match status" value="1"/>
</dbReference>
<dbReference type="SUPFAM" id="SSF51735">
    <property type="entry name" value="NAD(P)-binding Rossmann-fold domains"/>
    <property type="match status" value="1"/>
</dbReference>
<dbReference type="InterPro" id="IPR013149">
    <property type="entry name" value="ADH-like_C"/>
</dbReference>
<dbReference type="GO" id="GO:0046294">
    <property type="term" value="P:formaldehyde catabolic process"/>
    <property type="evidence" value="ECO:0007669"/>
    <property type="project" value="TreeGrafter"/>
</dbReference>
<name>A0A7J7LT41_9MAGN</name>
<dbReference type="GO" id="GO:0008270">
    <property type="term" value="F:zinc ion binding"/>
    <property type="evidence" value="ECO:0007669"/>
    <property type="project" value="TreeGrafter"/>
</dbReference>
<accession>A0A7J7LT41</accession>
<keyword evidence="1" id="KW-0479">Metal-binding</keyword>
<feature type="domain" description="Alcohol dehydrogenase-like C-terminal" evidence="3">
    <location>
        <begin position="3"/>
        <end position="77"/>
    </location>
</feature>
<evidence type="ECO:0000313" key="5">
    <source>
        <dbReference type="Proteomes" id="UP000541444"/>
    </source>
</evidence>
<sequence>MTNEVDSSIECIGNTTVMISAFECVHDGWGVVVLVGAPNKDDAFKILPINLLNERTLEGTFFRNYKLHSDIPAVIEKYIKGSHKS</sequence>
<keyword evidence="5" id="KW-1185">Reference proteome</keyword>
<dbReference type="PANTHER" id="PTHR43880">
    <property type="entry name" value="ALCOHOL DEHYDROGENASE"/>
    <property type="match status" value="1"/>
</dbReference>
<feature type="non-terminal residue" evidence="4">
    <location>
        <position position="85"/>
    </location>
</feature>
<comment type="caution">
    <text evidence="4">The sequence shown here is derived from an EMBL/GenBank/DDBJ whole genome shotgun (WGS) entry which is preliminary data.</text>
</comment>